<dbReference type="InterPro" id="IPR009057">
    <property type="entry name" value="Homeodomain-like_sf"/>
</dbReference>
<dbReference type="Gene3D" id="1.10.10.60">
    <property type="entry name" value="Homeodomain-like"/>
    <property type="match status" value="1"/>
</dbReference>
<dbReference type="InterPro" id="IPR018062">
    <property type="entry name" value="HTH_AraC-typ_CS"/>
</dbReference>
<name>A0AAE6G7Y9_MYXXA</name>
<evidence type="ECO:0000313" key="6">
    <source>
        <dbReference type="Proteomes" id="UP000320179"/>
    </source>
</evidence>
<dbReference type="PROSITE" id="PS01124">
    <property type="entry name" value="HTH_ARAC_FAMILY_2"/>
    <property type="match status" value="1"/>
</dbReference>
<keyword evidence="2" id="KW-0238">DNA-binding</keyword>
<evidence type="ECO:0000256" key="3">
    <source>
        <dbReference type="ARBA" id="ARBA00023163"/>
    </source>
</evidence>
<feature type="domain" description="HTH araC/xylS-type" evidence="4">
    <location>
        <begin position="134"/>
        <end position="231"/>
    </location>
</feature>
<dbReference type="SMART" id="SM00342">
    <property type="entry name" value="HTH_ARAC"/>
    <property type="match status" value="1"/>
</dbReference>
<evidence type="ECO:0000256" key="2">
    <source>
        <dbReference type="ARBA" id="ARBA00023125"/>
    </source>
</evidence>
<reference evidence="5 6" key="1">
    <citation type="journal article" date="2019" name="Science">
        <title>Social genes are selection hotspots in kin groups of a soil microbe.</title>
        <authorList>
            <person name="Wielgoss S."/>
            <person name="Wolfensberger R."/>
            <person name="Sun L."/>
            <person name="Fiegna F."/>
            <person name="Velicer G.J."/>
        </authorList>
    </citation>
    <scope>NUCLEOTIDE SEQUENCE [LARGE SCALE GENOMIC DNA]</scope>
    <source>
        <strain evidence="5 6">MC3.5.9c15</strain>
    </source>
</reference>
<evidence type="ECO:0000313" key="5">
    <source>
        <dbReference type="EMBL" id="QDE72269.1"/>
    </source>
</evidence>
<protein>
    <submittedName>
        <fullName evidence="5">AraC family transcriptional regulator</fullName>
    </submittedName>
</protein>
<dbReference type="PROSITE" id="PS00041">
    <property type="entry name" value="HTH_ARAC_FAMILY_1"/>
    <property type="match status" value="1"/>
</dbReference>
<dbReference type="SUPFAM" id="SSF46689">
    <property type="entry name" value="Homeodomain-like"/>
    <property type="match status" value="1"/>
</dbReference>
<dbReference type="Proteomes" id="UP000320179">
    <property type="component" value="Chromosome"/>
</dbReference>
<dbReference type="GO" id="GO:0043565">
    <property type="term" value="F:sequence-specific DNA binding"/>
    <property type="evidence" value="ECO:0007669"/>
    <property type="project" value="InterPro"/>
</dbReference>
<keyword evidence="1" id="KW-0805">Transcription regulation</keyword>
<evidence type="ECO:0000256" key="1">
    <source>
        <dbReference type="ARBA" id="ARBA00023015"/>
    </source>
</evidence>
<keyword evidence="3" id="KW-0804">Transcription</keyword>
<sequence>MYAGPLAPTDPHAHPTFQVLLSLDARVRLRDARQQEVECQAAVVPPDAEHAIVEGALATVLLHVPAEDLVGRRLATLGIGADAAAWGAAGERLRACGIDRLPVRWAEAEAQTQALLRELQADAGVAKPTHPAVKKLLRLLPEALDEDVRLATLAPRVGLSVGRLSHLFSAQVGFPLRPYILWLRLHRAAGHLQQGASLTEAAHAAGFTDSAHLNHAFRRTFGLKPSEIAGVVEWVRPPSR</sequence>
<dbReference type="InterPro" id="IPR018060">
    <property type="entry name" value="HTH_AraC"/>
</dbReference>
<dbReference type="AlphaFoldDB" id="A0AAE6G7Y9"/>
<organism evidence="5 6">
    <name type="scientific">Myxococcus xanthus</name>
    <dbReference type="NCBI Taxonomy" id="34"/>
    <lineage>
        <taxon>Bacteria</taxon>
        <taxon>Pseudomonadati</taxon>
        <taxon>Myxococcota</taxon>
        <taxon>Myxococcia</taxon>
        <taxon>Myxococcales</taxon>
        <taxon>Cystobacterineae</taxon>
        <taxon>Myxococcaceae</taxon>
        <taxon>Myxococcus</taxon>
    </lineage>
</organism>
<evidence type="ECO:0000259" key="4">
    <source>
        <dbReference type="PROSITE" id="PS01124"/>
    </source>
</evidence>
<dbReference type="Pfam" id="PF12833">
    <property type="entry name" value="HTH_18"/>
    <property type="match status" value="1"/>
</dbReference>
<proteinExistence type="predicted"/>
<gene>
    <name evidence="5" type="ORF">BHS09_03595</name>
</gene>
<dbReference type="PANTHER" id="PTHR46796">
    <property type="entry name" value="HTH-TYPE TRANSCRIPTIONAL ACTIVATOR RHAS-RELATED"/>
    <property type="match status" value="1"/>
</dbReference>
<dbReference type="EMBL" id="CP017174">
    <property type="protein sequence ID" value="QDE72269.1"/>
    <property type="molecule type" value="Genomic_DNA"/>
</dbReference>
<dbReference type="GO" id="GO:0003700">
    <property type="term" value="F:DNA-binding transcription factor activity"/>
    <property type="evidence" value="ECO:0007669"/>
    <property type="project" value="InterPro"/>
</dbReference>
<dbReference type="PANTHER" id="PTHR46796:SF15">
    <property type="entry name" value="BLL1074 PROTEIN"/>
    <property type="match status" value="1"/>
</dbReference>
<dbReference type="InterPro" id="IPR050204">
    <property type="entry name" value="AraC_XylS_family_regulators"/>
</dbReference>
<accession>A0AAE6G7Y9</accession>